<accession>A0A249PC36</accession>
<dbReference type="Proteomes" id="UP000217211">
    <property type="component" value="Chromosome"/>
</dbReference>
<organism evidence="1 2">
    <name type="scientific">Sinorhizobium sojae CCBAU 05684</name>
    <dbReference type="NCBI Taxonomy" id="716928"/>
    <lineage>
        <taxon>Bacteria</taxon>
        <taxon>Pseudomonadati</taxon>
        <taxon>Pseudomonadota</taxon>
        <taxon>Alphaproteobacteria</taxon>
        <taxon>Hyphomicrobiales</taxon>
        <taxon>Rhizobiaceae</taxon>
        <taxon>Sinorhizobium/Ensifer group</taxon>
        <taxon>Sinorhizobium</taxon>
    </lineage>
</organism>
<name>A0A249PC36_9HYPH</name>
<protein>
    <submittedName>
        <fullName evidence="1">Uncharacterized protein</fullName>
    </submittedName>
</protein>
<dbReference type="KEGG" id="esj:SJ05684_c20390"/>
<sequence length="42" mass="4215">MGVVHCLGPSEELICEVVVPDLAETSAVSAGATVSLQDDASN</sequence>
<dbReference type="AlphaFoldDB" id="A0A249PC36"/>
<gene>
    <name evidence="1" type="ORF">SJ05684_c20390</name>
</gene>
<evidence type="ECO:0000313" key="2">
    <source>
        <dbReference type="Proteomes" id="UP000217211"/>
    </source>
</evidence>
<dbReference type="EMBL" id="CP023067">
    <property type="protein sequence ID" value="ASY63481.1"/>
    <property type="molecule type" value="Genomic_DNA"/>
</dbReference>
<keyword evidence="2" id="KW-1185">Reference proteome</keyword>
<proteinExistence type="predicted"/>
<evidence type="ECO:0000313" key="1">
    <source>
        <dbReference type="EMBL" id="ASY63481.1"/>
    </source>
</evidence>
<reference evidence="1 2" key="1">
    <citation type="submission" date="2017-08" db="EMBL/GenBank/DDBJ databases">
        <title>Multipartite genome sequences of Sinorhizobium species nodulating soybeans.</title>
        <authorList>
            <person name="Tian C.F."/>
        </authorList>
    </citation>
    <scope>NUCLEOTIDE SEQUENCE [LARGE SCALE GENOMIC DNA]</scope>
    <source>
        <strain evidence="1 2">CCBAU 05684</strain>
    </source>
</reference>